<organism evidence="2 3">
    <name type="scientific">Tateyamaria omphalii</name>
    <dbReference type="NCBI Taxonomy" id="299262"/>
    <lineage>
        <taxon>Bacteria</taxon>
        <taxon>Pseudomonadati</taxon>
        <taxon>Pseudomonadota</taxon>
        <taxon>Alphaproteobacteria</taxon>
        <taxon>Rhodobacterales</taxon>
        <taxon>Roseobacteraceae</taxon>
        <taxon>Tateyamaria</taxon>
    </lineage>
</organism>
<evidence type="ECO:0000313" key="3">
    <source>
        <dbReference type="Proteomes" id="UP000186336"/>
    </source>
</evidence>
<dbReference type="SUPFAM" id="SSF69255">
    <property type="entry name" value="gp5 N-terminal domain-like"/>
    <property type="match status" value="1"/>
</dbReference>
<feature type="domain" description="Gp5/Type VI secretion system Vgr protein OB-fold" evidence="1">
    <location>
        <begin position="10"/>
        <end position="82"/>
    </location>
</feature>
<dbReference type="Pfam" id="PF04717">
    <property type="entry name" value="Phage_base_V"/>
    <property type="match status" value="1"/>
</dbReference>
<reference evidence="2 3" key="1">
    <citation type="submission" date="2017-01" db="EMBL/GenBank/DDBJ databases">
        <title>Complete genome of Tateyamaria omphalii DOK1-4 isolated from seawater in Dokdo.</title>
        <authorList>
            <person name="Kim J.H."/>
            <person name="Chi W.-J."/>
        </authorList>
    </citation>
    <scope>NUCLEOTIDE SEQUENCE [LARGE SCALE GENOMIC DNA]</scope>
    <source>
        <strain evidence="2 3">DOK1-4</strain>
    </source>
</reference>
<dbReference type="RefSeq" id="WP_076627925.1">
    <property type="nucleotide sequence ID" value="NZ_CP019312.1"/>
</dbReference>
<evidence type="ECO:0000313" key="2">
    <source>
        <dbReference type="EMBL" id="APX11981.1"/>
    </source>
</evidence>
<name>A0A1P8MVD5_9RHOB</name>
<dbReference type="STRING" id="299262.BWR18_10055"/>
<gene>
    <name evidence="2" type="ORF">BWR18_10055</name>
</gene>
<protein>
    <recommendedName>
        <fullName evidence="1">Gp5/Type VI secretion system Vgr protein OB-fold domain-containing protein</fullName>
    </recommendedName>
</protein>
<dbReference type="Proteomes" id="UP000186336">
    <property type="component" value="Chromosome"/>
</dbReference>
<proteinExistence type="predicted"/>
<accession>A0A1P8MVD5</accession>
<dbReference type="AlphaFoldDB" id="A0A1P8MVD5"/>
<dbReference type="KEGG" id="tom:BWR18_10055"/>
<dbReference type="InterPro" id="IPR006531">
    <property type="entry name" value="Gp5/Vgr_OB"/>
</dbReference>
<dbReference type="OrthoDB" id="9762420at2"/>
<dbReference type="Gene3D" id="2.40.50.230">
    <property type="entry name" value="Gp5 N-terminal domain"/>
    <property type="match status" value="1"/>
</dbReference>
<sequence length="167" mass="17904">MREATQGVVIGRVTDNQDPNQEGRIQVVFPWLGDDTPRWLHVSSPMAGAGRGLFMMPEVDDEALVAFQHGDFSHGFIVGFLWNPQHAPPTTSPDVRGLFSREGHALQLIDSESNAGNKGAVILSDAHGNAITMTNGVMSIVSRGHLNINAASITIGGRVVNPMGRVI</sequence>
<dbReference type="EMBL" id="CP019312">
    <property type="protein sequence ID" value="APX11981.1"/>
    <property type="molecule type" value="Genomic_DNA"/>
</dbReference>
<evidence type="ECO:0000259" key="1">
    <source>
        <dbReference type="Pfam" id="PF04717"/>
    </source>
</evidence>
<keyword evidence="3" id="KW-1185">Reference proteome</keyword>
<dbReference type="InterPro" id="IPR037026">
    <property type="entry name" value="Vgr_OB-fold_dom_sf"/>
</dbReference>